<gene>
    <name evidence="3" type="ORF">HHK36_006846</name>
</gene>
<dbReference type="Gene3D" id="1.10.1200.270">
    <property type="entry name" value="Methyltransferase, alpha-helical capping domain"/>
    <property type="match status" value="1"/>
</dbReference>
<dbReference type="Proteomes" id="UP000655225">
    <property type="component" value="Unassembled WGS sequence"/>
</dbReference>
<dbReference type="EMBL" id="JABCRI010000004">
    <property type="protein sequence ID" value="KAF8407711.1"/>
    <property type="molecule type" value="Genomic_DNA"/>
</dbReference>
<sequence length="288" mass="32169">MNEKANKLPGSYPMNKGDGPFSYAQNSCYQRGVVDAAKEMINAAITDKLDIKHLSFASLNAFYIADFGCSVGPNTFIAVQNILDPVEFNDTSQLAYLVHSTIAYFPRPPSILYSSYALYWLSKVPKEVLDINPPTWNKGRIHYPGSAKEVVEAYSAQYAKDMESFLYARAQEVVDGGLMTLLIASLPDGILHSHTTTVSEAKVDSFNLPIYYTSPKEFEAIIENNGYFSIERMEKMDQPMRQATPNLQMCTLHMRAAMEGLIKEHFGSEIIENCSISTLRKMQSPPSS</sequence>
<dbReference type="GO" id="GO:0046872">
    <property type="term" value="F:metal ion binding"/>
    <property type="evidence" value="ECO:0007669"/>
    <property type="project" value="UniProtKB-KW"/>
</dbReference>
<dbReference type="GO" id="GO:0008168">
    <property type="term" value="F:methyltransferase activity"/>
    <property type="evidence" value="ECO:0007669"/>
    <property type="project" value="InterPro"/>
</dbReference>
<organism evidence="3 4">
    <name type="scientific">Tetracentron sinense</name>
    <name type="common">Spur-leaf</name>
    <dbReference type="NCBI Taxonomy" id="13715"/>
    <lineage>
        <taxon>Eukaryota</taxon>
        <taxon>Viridiplantae</taxon>
        <taxon>Streptophyta</taxon>
        <taxon>Embryophyta</taxon>
        <taxon>Tracheophyta</taxon>
        <taxon>Spermatophyta</taxon>
        <taxon>Magnoliopsida</taxon>
        <taxon>Trochodendrales</taxon>
        <taxon>Trochodendraceae</taxon>
        <taxon>Tetracentron</taxon>
    </lineage>
</organism>
<name>A0A834ZIR3_TETSI</name>
<dbReference type="InterPro" id="IPR029063">
    <property type="entry name" value="SAM-dependent_MTases_sf"/>
</dbReference>
<evidence type="ECO:0000313" key="3">
    <source>
        <dbReference type="EMBL" id="KAF8407711.1"/>
    </source>
</evidence>
<reference evidence="3 4" key="1">
    <citation type="submission" date="2020-04" db="EMBL/GenBank/DDBJ databases">
        <title>Plant Genome Project.</title>
        <authorList>
            <person name="Zhang R.-G."/>
        </authorList>
    </citation>
    <scope>NUCLEOTIDE SEQUENCE [LARGE SCALE GENOMIC DNA]</scope>
    <source>
        <strain evidence="3">YNK0</strain>
        <tissue evidence="3">Leaf</tissue>
    </source>
</reference>
<protein>
    <submittedName>
        <fullName evidence="3">Uncharacterized protein</fullName>
    </submittedName>
</protein>
<keyword evidence="2" id="KW-0460">Magnesium</keyword>
<evidence type="ECO:0000313" key="4">
    <source>
        <dbReference type="Proteomes" id="UP000655225"/>
    </source>
</evidence>
<dbReference type="Gene3D" id="3.40.50.150">
    <property type="entry name" value="Vaccinia Virus protein VP39"/>
    <property type="match status" value="2"/>
</dbReference>
<evidence type="ECO:0000256" key="2">
    <source>
        <dbReference type="ARBA" id="ARBA00022842"/>
    </source>
</evidence>
<dbReference type="AlphaFoldDB" id="A0A834ZIR3"/>
<proteinExistence type="predicted"/>
<dbReference type="PANTHER" id="PTHR31009">
    <property type="entry name" value="S-ADENOSYL-L-METHIONINE:CARBOXYL METHYLTRANSFERASE FAMILY PROTEIN"/>
    <property type="match status" value="1"/>
</dbReference>
<dbReference type="SUPFAM" id="SSF53335">
    <property type="entry name" value="S-adenosyl-L-methionine-dependent methyltransferases"/>
    <property type="match status" value="1"/>
</dbReference>
<dbReference type="Pfam" id="PF03492">
    <property type="entry name" value="Methyltransf_7"/>
    <property type="match status" value="3"/>
</dbReference>
<evidence type="ECO:0000256" key="1">
    <source>
        <dbReference type="ARBA" id="ARBA00022723"/>
    </source>
</evidence>
<dbReference type="OMA" id="HFAHSSM"/>
<dbReference type="OrthoDB" id="1523883at2759"/>
<comment type="caution">
    <text evidence="3">The sequence shown here is derived from an EMBL/GenBank/DDBJ whole genome shotgun (WGS) entry which is preliminary data.</text>
</comment>
<accession>A0A834ZIR3</accession>
<dbReference type="InterPro" id="IPR042086">
    <property type="entry name" value="MeTrfase_capping"/>
</dbReference>
<keyword evidence="1" id="KW-0479">Metal-binding</keyword>
<keyword evidence="4" id="KW-1185">Reference proteome</keyword>
<dbReference type="InterPro" id="IPR005299">
    <property type="entry name" value="MeTrfase_7"/>
</dbReference>